<feature type="region of interest" description="Disordered" evidence="1">
    <location>
        <begin position="23"/>
        <end position="52"/>
    </location>
</feature>
<evidence type="ECO:0000313" key="3">
    <source>
        <dbReference type="Proteomes" id="UP000286947"/>
    </source>
</evidence>
<evidence type="ECO:0000313" key="2">
    <source>
        <dbReference type="EMBL" id="RUS65745.1"/>
    </source>
</evidence>
<protein>
    <submittedName>
        <fullName evidence="2">Uncharacterized protein</fullName>
    </submittedName>
</protein>
<reference evidence="2 3" key="1">
    <citation type="submission" date="2018-01" db="EMBL/GenBank/DDBJ databases">
        <title>Saezia sanguinis gen. nov., sp. nov., in the order Burkholderiales isolated from human blood.</title>
        <authorList>
            <person name="Medina-Pascual M.J."/>
            <person name="Valdezate S."/>
            <person name="Monzon S."/>
            <person name="Cuesta I."/>
            <person name="Carrasco G."/>
            <person name="Villalon P."/>
            <person name="Saez-Nieto J.A."/>
        </authorList>
    </citation>
    <scope>NUCLEOTIDE SEQUENCE [LARGE SCALE GENOMIC DNA]</scope>
    <source>
        <strain evidence="2 3">CNM695-12</strain>
    </source>
</reference>
<dbReference type="Gene3D" id="1.10.1220.10">
    <property type="entry name" value="Met repressor-like"/>
    <property type="match status" value="1"/>
</dbReference>
<keyword evidence="3" id="KW-1185">Reference proteome</keyword>
<dbReference type="InterPro" id="IPR013321">
    <property type="entry name" value="Arc_rbn_hlx_hlx"/>
</dbReference>
<comment type="caution">
    <text evidence="2">The sequence shown here is derived from an EMBL/GenBank/DDBJ whole genome shotgun (WGS) entry which is preliminary data.</text>
</comment>
<name>A0A433SAI8_9BURK</name>
<proteinExistence type="predicted"/>
<dbReference type="GO" id="GO:0006355">
    <property type="term" value="P:regulation of DNA-templated transcription"/>
    <property type="evidence" value="ECO:0007669"/>
    <property type="project" value="InterPro"/>
</dbReference>
<dbReference type="AlphaFoldDB" id="A0A433SAI8"/>
<gene>
    <name evidence="2" type="ORF">CUZ56_02590</name>
</gene>
<evidence type="ECO:0000256" key="1">
    <source>
        <dbReference type="SAM" id="MobiDB-lite"/>
    </source>
</evidence>
<feature type="compositionally biased region" description="Low complexity" evidence="1">
    <location>
        <begin position="27"/>
        <end position="45"/>
    </location>
</feature>
<accession>A0A433SAI8</accession>
<organism evidence="2 3">
    <name type="scientific">Saezia sanguinis</name>
    <dbReference type="NCBI Taxonomy" id="1965230"/>
    <lineage>
        <taxon>Bacteria</taxon>
        <taxon>Pseudomonadati</taxon>
        <taxon>Pseudomonadota</taxon>
        <taxon>Betaproteobacteria</taxon>
        <taxon>Burkholderiales</taxon>
        <taxon>Saeziaceae</taxon>
        <taxon>Saezia</taxon>
    </lineage>
</organism>
<dbReference type="EMBL" id="PQSP01000009">
    <property type="protein sequence ID" value="RUS65745.1"/>
    <property type="molecule type" value="Genomic_DNA"/>
</dbReference>
<dbReference type="Proteomes" id="UP000286947">
    <property type="component" value="Unassembled WGS sequence"/>
</dbReference>
<sequence>MKILMSDHDDSFFEELLFEYSTDETHTPSSNAGTGASAGTRTGTPPSAPAKKVLSSLKKPTIERVQLRFDIPIDLAIQLQDAAFESDHSVNTEIACRLKKSFCKRQDTNKHPDAKSNPLEDIPAQIAEVKTMLRKEERRAKRLKDKDKISNTHLRITIYTCLIKSLEQKLKHIDEIDRQTKHLVATLVGHKI</sequence>